<dbReference type="InterPro" id="IPR052896">
    <property type="entry name" value="GGT-like_enzyme"/>
</dbReference>
<dbReference type="RefSeq" id="WP_269423778.1">
    <property type="nucleotide sequence ID" value="NZ_JAPWGY010000004.1"/>
</dbReference>
<accession>A0ABT4LKH6</accession>
<name>A0ABT4LKH6_9PROT</name>
<evidence type="ECO:0000313" key="1">
    <source>
        <dbReference type="EMBL" id="MCZ4281613.1"/>
    </source>
</evidence>
<dbReference type="Pfam" id="PF01019">
    <property type="entry name" value="G_glu_transpept"/>
    <property type="match status" value="1"/>
</dbReference>
<dbReference type="PANTHER" id="PTHR43881">
    <property type="entry name" value="GAMMA-GLUTAMYLTRANSPEPTIDASE (AFU_ORTHOLOGUE AFUA_4G13580)"/>
    <property type="match status" value="1"/>
</dbReference>
<protein>
    <submittedName>
        <fullName evidence="1">Gamma-glutamyltransferase family protein</fullName>
    </submittedName>
</protein>
<sequence>MLNAPQSYRGMVTSPHHLASQTGLAVLRDGGNAIEAAVAVAATIAVIYPHMTGIGGDAFWLIHEPGQTPFALEACGRAGRKAEPDFFRARGHQTMPQVGPFSANTVAGTIGGWQAALAVSEQWGGKQSLGRLLEEAIYYAEEGFALTSGHVAALHKRKPLLADQPGFAAGYLKAGGAIPEVGARQKQPALAGTLRRLRDAGLDDYYRGEIAKRICGDLAQLDSPVELDDYKSYQARRVSPLSTQLSCGTIYNLPPPTQGLTSLMILSLFDRMGVNDAEGFEYLHGMVEATKQAHLVRDRELADPAQMARKAESYLSESALQKNLSAIDREKALPWPVDAQSGDTIWLGVIDNQGRAVSMIQSTYKAFGSGVVLPETGIIQQNRGSSFVLEEDSPRCIAPGRLPFHTLNPAMAVLNDGRVMTYGCMGGDGQPQTQAAIFSRYALFGQGLQAAVTAPRWFVGRSEKADFAELRLEGRFSTEVLEQMRNAGHQLDILEAFSSEMGHAGAIVLHPDGRMEGATDPRSDGAVAGY</sequence>
<gene>
    <name evidence="1" type="ORF">O4H49_12550</name>
</gene>
<dbReference type="EMBL" id="JAPWGY010000004">
    <property type="protein sequence ID" value="MCZ4281613.1"/>
    <property type="molecule type" value="Genomic_DNA"/>
</dbReference>
<dbReference type="PRINTS" id="PR01210">
    <property type="entry name" value="GGTRANSPTASE"/>
</dbReference>
<proteinExistence type="predicted"/>
<dbReference type="InterPro" id="IPR043137">
    <property type="entry name" value="GGT_ssub_C"/>
</dbReference>
<dbReference type="InterPro" id="IPR029055">
    <property type="entry name" value="Ntn_hydrolases_N"/>
</dbReference>
<dbReference type="PANTHER" id="PTHR43881:SF5">
    <property type="entry name" value="GAMMA-GLUTAMYLTRANSPEPTIDASE"/>
    <property type="match status" value="1"/>
</dbReference>
<organism evidence="1 2">
    <name type="scientific">Kiloniella laminariae</name>
    <dbReference type="NCBI Taxonomy" id="454162"/>
    <lineage>
        <taxon>Bacteria</taxon>
        <taxon>Pseudomonadati</taxon>
        <taxon>Pseudomonadota</taxon>
        <taxon>Alphaproteobacteria</taxon>
        <taxon>Rhodospirillales</taxon>
        <taxon>Kiloniellaceae</taxon>
        <taxon>Kiloniella</taxon>
    </lineage>
</organism>
<dbReference type="Gene3D" id="3.60.20.40">
    <property type="match status" value="1"/>
</dbReference>
<dbReference type="Gene3D" id="1.10.246.130">
    <property type="match status" value="1"/>
</dbReference>
<dbReference type="SUPFAM" id="SSF56235">
    <property type="entry name" value="N-terminal nucleophile aminohydrolases (Ntn hydrolases)"/>
    <property type="match status" value="1"/>
</dbReference>
<keyword evidence="2" id="KW-1185">Reference proteome</keyword>
<dbReference type="InterPro" id="IPR043138">
    <property type="entry name" value="GGT_lsub"/>
</dbReference>
<reference evidence="1" key="1">
    <citation type="submission" date="2022-12" db="EMBL/GenBank/DDBJ databases">
        <title>Bacterial isolates from different developmental stages of Nematostella vectensis.</title>
        <authorList>
            <person name="Fraune S."/>
        </authorList>
    </citation>
    <scope>NUCLEOTIDE SEQUENCE</scope>
    <source>
        <strain evidence="1">G21630-S1</strain>
    </source>
</reference>
<comment type="caution">
    <text evidence="1">The sequence shown here is derived from an EMBL/GenBank/DDBJ whole genome shotgun (WGS) entry which is preliminary data.</text>
</comment>
<evidence type="ECO:0000313" key="2">
    <source>
        <dbReference type="Proteomes" id="UP001069802"/>
    </source>
</evidence>
<dbReference type="Proteomes" id="UP001069802">
    <property type="component" value="Unassembled WGS sequence"/>
</dbReference>